<name>A0AAN8HP21_CHAGU</name>
<feature type="compositionally biased region" description="Basic and acidic residues" evidence="1">
    <location>
        <begin position="1"/>
        <end position="16"/>
    </location>
</feature>
<protein>
    <submittedName>
        <fullName evidence="2">Uncharacterized protein</fullName>
    </submittedName>
</protein>
<reference evidence="2 3" key="1">
    <citation type="journal article" date="2023" name="Mol. Biol. Evol.">
        <title>Genomics of Secondarily Temperate Adaptation in the Only Non-Antarctic Icefish.</title>
        <authorList>
            <person name="Rivera-Colon A.G."/>
            <person name="Rayamajhi N."/>
            <person name="Minhas B.F."/>
            <person name="Madrigal G."/>
            <person name="Bilyk K.T."/>
            <person name="Yoon V."/>
            <person name="Hune M."/>
            <person name="Gregory S."/>
            <person name="Cheng C.H.C."/>
            <person name="Catchen J.M."/>
        </authorList>
    </citation>
    <scope>NUCLEOTIDE SEQUENCE [LARGE SCALE GENOMIC DNA]</scope>
    <source>
        <tissue evidence="2">White muscle</tissue>
    </source>
</reference>
<dbReference type="EMBL" id="JAURVH010001521">
    <property type="protein sequence ID" value="KAK5923166.1"/>
    <property type="molecule type" value="Genomic_DNA"/>
</dbReference>
<evidence type="ECO:0000256" key="1">
    <source>
        <dbReference type="SAM" id="MobiDB-lite"/>
    </source>
</evidence>
<sequence length="71" mass="8132">MNAMQQKDEKKKENAPARENMNGARADRRGGGKEKETVKVKHIQRDQCTDFTRHIQGSARLKALQAHSSKW</sequence>
<dbReference type="Proteomes" id="UP001331515">
    <property type="component" value="Unassembled WGS sequence"/>
</dbReference>
<dbReference type="AlphaFoldDB" id="A0AAN8HP21"/>
<accession>A0AAN8HP21</accession>
<keyword evidence="3" id="KW-1185">Reference proteome</keyword>
<feature type="compositionally biased region" description="Basic and acidic residues" evidence="1">
    <location>
        <begin position="25"/>
        <end position="41"/>
    </location>
</feature>
<evidence type="ECO:0000313" key="2">
    <source>
        <dbReference type="EMBL" id="KAK5923166.1"/>
    </source>
</evidence>
<comment type="caution">
    <text evidence="2">The sequence shown here is derived from an EMBL/GenBank/DDBJ whole genome shotgun (WGS) entry which is preliminary data.</text>
</comment>
<proteinExistence type="predicted"/>
<gene>
    <name evidence="2" type="ORF">CgunFtcFv8_000161</name>
</gene>
<organism evidence="2 3">
    <name type="scientific">Champsocephalus gunnari</name>
    <name type="common">Mackerel icefish</name>
    <dbReference type="NCBI Taxonomy" id="52237"/>
    <lineage>
        <taxon>Eukaryota</taxon>
        <taxon>Metazoa</taxon>
        <taxon>Chordata</taxon>
        <taxon>Craniata</taxon>
        <taxon>Vertebrata</taxon>
        <taxon>Euteleostomi</taxon>
        <taxon>Actinopterygii</taxon>
        <taxon>Neopterygii</taxon>
        <taxon>Teleostei</taxon>
        <taxon>Neoteleostei</taxon>
        <taxon>Acanthomorphata</taxon>
        <taxon>Eupercaria</taxon>
        <taxon>Perciformes</taxon>
        <taxon>Notothenioidei</taxon>
        <taxon>Channichthyidae</taxon>
        <taxon>Champsocephalus</taxon>
    </lineage>
</organism>
<evidence type="ECO:0000313" key="3">
    <source>
        <dbReference type="Proteomes" id="UP001331515"/>
    </source>
</evidence>
<feature type="region of interest" description="Disordered" evidence="1">
    <location>
        <begin position="1"/>
        <end position="41"/>
    </location>
</feature>